<evidence type="ECO:0000256" key="4">
    <source>
        <dbReference type="ARBA" id="ARBA00022692"/>
    </source>
</evidence>
<keyword evidence="4" id="KW-0812">Transmembrane</keyword>
<dbReference type="Pfam" id="PF03349">
    <property type="entry name" value="Toluene_X"/>
    <property type="match status" value="1"/>
</dbReference>
<dbReference type="RefSeq" id="WP_345071158.1">
    <property type="nucleotide sequence ID" value="NZ_BAABDJ010000006.1"/>
</dbReference>
<dbReference type="Gene3D" id="2.40.160.60">
    <property type="entry name" value="Outer membrane protein transport protein (OMPP1/FadL/TodX)"/>
    <property type="match status" value="1"/>
</dbReference>
<dbReference type="PANTHER" id="PTHR35093">
    <property type="entry name" value="OUTER MEMBRANE PROTEIN NMB0088-RELATED"/>
    <property type="match status" value="1"/>
</dbReference>
<dbReference type="InterPro" id="IPR005017">
    <property type="entry name" value="OMPP1/FadL/TodX"/>
</dbReference>
<sequence length="402" mass="43469">MLLFSLSAHAGGFQSGPQSARTLGLGGASVAYVRDLAILYYNPAGLAQLDSLTHISVGHLANVRRTSFLGTDSRRLVDQKFQPLPGGYFYATKALTDKVAVGLSINTPYGYDTRWPGDWEGRSIVQQARLNTVFVQPTAALRLSENFSVGAGAVYALGRMSQQYALGEYDDRDVSAQYSGSGSGFGFNVGMYGKTGENLSFGVSYRSPVTLKVKNGTAAYNNVPAIDARKYPARTSLRTDLKLPGALSVGMADNITKKLLLTFDFTLTGWSRFDSLTFDTGDAPRLATRTVGGRYEDAMAFRVGSEYAYSDKLTFRAGVSYDETPIRDEYISPNLPDGNKPGVSAGLSIRLGEDMTADLAYQFEYVAERTSRVVQARVGVNNVGGTYQTQVHTAALGLSYSF</sequence>
<organism evidence="8 9">
    <name type="scientific">Hymenobacter fastidiosus</name>
    <dbReference type="NCBI Taxonomy" id="486264"/>
    <lineage>
        <taxon>Bacteria</taxon>
        <taxon>Pseudomonadati</taxon>
        <taxon>Bacteroidota</taxon>
        <taxon>Cytophagia</taxon>
        <taxon>Cytophagales</taxon>
        <taxon>Hymenobacteraceae</taxon>
        <taxon>Hymenobacter</taxon>
    </lineage>
</organism>
<dbReference type="SUPFAM" id="SSF56935">
    <property type="entry name" value="Porins"/>
    <property type="match status" value="1"/>
</dbReference>
<reference evidence="9" key="1">
    <citation type="journal article" date="2019" name="Int. J. Syst. Evol. Microbiol.">
        <title>The Global Catalogue of Microorganisms (GCM) 10K type strain sequencing project: providing services to taxonomists for standard genome sequencing and annotation.</title>
        <authorList>
            <consortium name="The Broad Institute Genomics Platform"/>
            <consortium name="The Broad Institute Genome Sequencing Center for Infectious Disease"/>
            <person name="Wu L."/>
            <person name="Ma J."/>
        </authorList>
    </citation>
    <scope>NUCLEOTIDE SEQUENCE [LARGE SCALE GENOMIC DNA]</scope>
    <source>
        <strain evidence="9">JCM 17224</strain>
    </source>
</reference>
<keyword evidence="5" id="KW-0732">Signal</keyword>
<accession>A0ABP7RM88</accession>
<keyword evidence="9" id="KW-1185">Reference proteome</keyword>
<evidence type="ECO:0000256" key="1">
    <source>
        <dbReference type="ARBA" id="ARBA00004571"/>
    </source>
</evidence>
<protein>
    <submittedName>
        <fullName evidence="8">Outer membrane protein transport protein</fullName>
    </submittedName>
</protein>
<dbReference type="Proteomes" id="UP001500567">
    <property type="component" value="Unassembled WGS sequence"/>
</dbReference>
<evidence type="ECO:0000256" key="5">
    <source>
        <dbReference type="ARBA" id="ARBA00022729"/>
    </source>
</evidence>
<keyword evidence="6" id="KW-0472">Membrane</keyword>
<proteinExistence type="inferred from homology"/>
<evidence type="ECO:0000256" key="7">
    <source>
        <dbReference type="ARBA" id="ARBA00023237"/>
    </source>
</evidence>
<evidence type="ECO:0000313" key="8">
    <source>
        <dbReference type="EMBL" id="GAA3999464.1"/>
    </source>
</evidence>
<keyword evidence="3" id="KW-1134">Transmembrane beta strand</keyword>
<gene>
    <name evidence="8" type="ORF">GCM10022408_08040</name>
</gene>
<comment type="subcellular location">
    <subcellularLocation>
        <location evidence="1">Cell outer membrane</location>
        <topology evidence="1">Multi-pass membrane protein</topology>
    </subcellularLocation>
</comment>
<name>A0ABP7RM88_9BACT</name>
<dbReference type="PANTHER" id="PTHR35093:SF8">
    <property type="entry name" value="OUTER MEMBRANE PROTEIN NMB0088-RELATED"/>
    <property type="match status" value="1"/>
</dbReference>
<comment type="caution">
    <text evidence="8">The sequence shown here is derived from an EMBL/GenBank/DDBJ whole genome shotgun (WGS) entry which is preliminary data.</text>
</comment>
<dbReference type="EMBL" id="BAABDJ010000006">
    <property type="protein sequence ID" value="GAA3999464.1"/>
    <property type="molecule type" value="Genomic_DNA"/>
</dbReference>
<evidence type="ECO:0000313" key="9">
    <source>
        <dbReference type="Proteomes" id="UP001500567"/>
    </source>
</evidence>
<comment type="similarity">
    <text evidence="2">Belongs to the OmpP1/FadL family.</text>
</comment>
<evidence type="ECO:0000256" key="3">
    <source>
        <dbReference type="ARBA" id="ARBA00022452"/>
    </source>
</evidence>
<evidence type="ECO:0000256" key="2">
    <source>
        <dbReference type="ARBA" id="ARBA00008163"/>
    </source>
</evidence>
<keyword evidence="7" id="KW-0998">Cell outer membrane</keyword>
<evidence type="ECO:0000256" key="6">
    <source>
        <dbReference type="ARBA" id="ARBA00023136"/>
    </source>
</evidence>